<protein>
    <submittedName>
        <fullName evidence="1">YbaB/EbfC family nucleoid-associated protein</fullName>
    </submittedName>
</protein>
<gene>
    <name evidence="1" type="ORF">ACFOUW_12350</name>
</gene>
<dbReference type="Gene3D" id="3.30.1310.10">
    <property type="entry name" value="Nucleoid-associated protein YbaB-like domain"/>
    <property type="match status" value="1"/>
</dbReference>
<accession>A0ABV7Y9Z1</accession>
<comment type="caution">
    <text evidence="1">The sequence shown here is derived from an EMBL/GenBank/DDBJ whole genome shotgun (WGS) entry which is preliminary data.</text>
</comment>
<keyword evidence="2" id="KW-1185">Reference proteome</keyword>
<dbReference type="Pfam" id="PF02575">
    <property type="entry name" value="YbaB_DNA_bd"/>
    <property type="match status" value="1"/>
</dbReference>
<name>A0ABV7Y9Z1_9ACTN</name>
<evidence type="ECO:0000313" key="1">
    <source>
        <dbReference type="EMBL" id="MFC3761629.1"/>
    </source>
</evidence>
<evidence type="ECO:0000313" key="2">
    <source>
        <dbReference type="Proteomes" id="UP001595699"/>
    </source>
</evidence>
<dbReference type="InterPro" id="IPR036894">
    <property type="entry name" value="YbaB-like_sf"/>
</dbReference>
<dbReference type="SUPFAM" id="SSF82607">
    <property type="entry name" value="YbaB-like"/>
    <property type="match status" value="1"/>
</dbReference>
<reference evidence="2" key="1">
    <citation type="journal article" date="2019" name="Int. J. Syst. Evol. Microbiol.">
        <title>The Global Catalogue of Microorganisms (GCM) 10K type strain sequencing project: providing services to taxonomists for standard genome sequencing and annotation.</title>
        <authorList>
            <consortium name="The Broad Institute Genomics Platform"/>
            <consortium name="The Broad Institute Genome Sequencing Center for Infectious Disease"/>
            <person name="Wu L."/>
            <person name="Ma J."/>
        </authorList>
    </citation>
    <scope>NUCLEOTIDE SEQUENCE [LARGE SCALE GENOMIC DNA]</scope>
    <source>
        <strain evidence="2">CGMCC 4.7241</strain>
    </source>
</reference>
<proteinExistence type="predicted"/>
<dbReference type="RefSeq" id="WP_205114189.1">
    <property type="nucleotide sequence ID" value="NZ_JAFBCM010000001.1"/>
</dbReference>
<dbReference type="InterPro" id="IPR004401">
    <property type="entry name" value="YbaB/EbfC"/>
</dbReference>
<dbReference type="Proteomes" id="UP001595699">
    <property type="component" value="Unassembled WGS sequence"/>
</dbReference>
<organism evidence="1 2">
    <name type="scientific">Tenggerimyces flavus</name>
    <dbReference type="NCBI Taxonomy" id="1708749"/>
    <lineage>
        <taxon>Bacteria</taxon>
        <taxon>Bacillati</taxon>
        <taxon>Actinomycetota</taxon>
        <taxon>Actinomycetes</taxon>
        <taxon>Propionibacteriales</taxon>
        <taxon>Nocardioidaceae</taxon>
        <taxon>Tenggerimyces</taxon>
    </lineage>
</organism>
<dbReference type="EMBL" id="JBHRZH010000009">
    <property type="protein sequence ID" value="MFC3761629.1"/>
    <property type="molecule type" value="Genomic_DNA"/>
</dbReference>
<sequence>MSAVDQILTDTRRALDGMREPRPADAAAEQVTGEGEAAEGKVRVVATLPGHVQSMTMDPRMMRLGSEAVCEALTEAVNAALADLRAKTTTGANAPVDLERLSGDLEAIQTESLQSMRTMFGALEDVMGRIDRRT</sequence>